<evidence type="ECO:0000256" key="3">
    <source>
        <dbReference type="ARBA" id="ARBA00022759"/>
    </source>
</evidence>
<dbReference type="PANTHER" id="PTHR30636:SF3">
    <property type="entry name" value="UPF0701 PROTEIN YICC"/>
    <property type="match status" value="1"/>
</dbReference>
<dbReference type="InterPro" id="IPR013527">
    <property type="entry name" value="YicC-like_N"/>
</dbReference>
<sequence>MALASMTGFARTQGSAGAWSWAWEIKSVNGKGLDVRLRLPGGWEGLEAGLKQIASRVLGRGSVNANLTMTRADAAVSVRVNEDVLRAIALSVGKVAADLNAPPVRLESLLNLKGVLEIAESEDSEAERRAAEQAVIAGFEAALGDLVAMRAQEGAALGLVLNERLDAIAALTAQAEANPTRQAEAIRAKLAEQIRVLMDTGANFDPDRLHQEALMLASKVDVREELDRLVAHVAAARAMLGEGGAVGRKLDFLAQEFNRETNTLCSKANDVSLTAIGLELKGVVEQFREQVQNIE</sequence>
<dbReference type="InterPro" id="IPR005229">
    <property type="entry name" value="YicC/YloC-like"/>
</dbReference>
<feature type="domain" description="Endoribonuclease YicC-like N-terminal" evidence="6">
    <location>
        <begin position="4"/>
        <end position="157"/>
    </location>
</feature>
<evidence type="ECO:0000256" key="1">
    <source>
        <dbReference type="ARBA" id="ARBA00001968"/>
    </source>
</evidence>
<dbReference type="EMBL" id="QFQD01000020">
    <property type="protein sequence ID" value="PZQ83346.1"/>
    <property type="molecule type" value="Genomic_DNA"/>
</dbReference>
<dbReference type="Pfam" id="PF08340">
    <property type="entry name" value="YicC-like_C"/>
    <property type="match status" value="1"/>
</dbReference>
<evidence type="ECO:0000256" key="2">
    <source>
        <dbReference type="ARBA" id="ARBA00022722"/>
    </source>
</evidence>
<organism evidence="8 9">
    <name type="scientific">Ancylobacter novellus</name>
    <name type="common">Thiobacillus novellus</name>
    <dbReference type="NCBI Taxonomy" id="921"/>
    <lineage>
        <taxon>Bacteria</taxon>
        <taxon>Pseudomonadati</taxon>
        <taxon>Pseudomonadota</taxon>
        <taxon>Alphaproteobacteria</taxon>
        <taxon>Hyphomicrobiales</taxon>
        <taxon>Xanthobacteraceae</taxon>
        <taxon>Ancylobacter</taxon>
    </lineage>
</organism>
<dbReference type="InterPro" id="IPR013551">
    <property type="entry name" value="YicC-like_C"/>
</dbReference>
<comment type="cofactor">
    <cofactor evidence="1">
        <name>a divalent metal cation</name>
        <dbReference type="ChEBI" id="CHEBI:60240"/>
    </cofactor>
</comment>
<protein>
    <submittedName>
        <fullName evidence="8">YicC family protein</fullName>
    </submittedName>
</protein>
<dbReference type="GO" id="GO:0016787">
    <property type="term" value="F:hydrolase activity"/>
    <property type="evidence" value="ECO:0007669"/>
    <property type="project" value="UniProtKB-KW"/>
</dbReference>
<name>A0A2W5R1A0_ANCNO</name>
<gene>
    <name evidence="8" type="ORF">DI549_08345</name>
</gene>
<evidence type="ECO:0000256" key="5">
    <source>
        <dbReference type="ARBA" id="ARBA00035648"/>
    </source>
</evidence>
<keyword evidence="4" id="KW-0378">Hydrolase</keyword>
<evidence type="ECO:0000256" key="4">
    <source>
        <dbReference type="ARBA" id="ARBA00022801"/>
    </source>
</evidence>
<proteinExistence type="inferred from homology"/>
<dbReference type="GO" id="GO:0004521">
    <property type="term" value="F:RNA endonuclease activity"/>
    <property type="evidence" value="ECO:0007669"/>
    <property type="project" value="InterPro"/>
</dbReference>
<comment type="caution">
    <text evidence="8">The sequence shown here is derived from an EMBL/GenBank/DDBJ whole genome shotgun (WGS) entry which is preliminary data.</text>
</comment>
<evidence type="ECO:0000313" key="9">
    <source>
        <dbReference type="Proteomes" id="UP000248887"/>
    </source>
</evidence>
<dbReference type="NCBIfam" id="TIGR00255">
    <property type="entry name" value="YicC/YloC family endoribonuclease"/>
    <property type="match status" value="1"/>
</dbReference>
<evidence type="ECO:0000313" key="8">
    <source>
        <dbReference type="EMBL" id="PZQ83346.1"/>
    </source>
</evidence>
<dbReference type="Pfam" id="PF03755">
    <property type="entry name" value="YicC-like_N"/>
    <property type="match status" value="1"/>
</dbReference>
<keyword evidence="3" id="KW-0255">Endonuclease</keyword>
<evidence type="ECO:0000259" key="6">
    <source>
        <dbReference type="Pfam" id="PF03755"/>
    </source>
</evidence>
<comment type="similarity">
    <text evidence="5">Belongs to the YicC/YloC family.</text>
</comment>
<dbReference type="Proteomes" id="UP000248887">
    <property type="component" value="Unassembled WGS sequence"/>
</dbReference>
<keyword evidence="2" id="KW-0540">Nuclease</keyword>
<dbReference type="AlphaFoldDB" id="A0A2W5R1A0"/>
<accession>A0A2W5R1A0</accession>
<evidence type="ECO:0000259" key="7">
    <source>
        <dbReference type="Pfam" id="PF08340"/>
    </source>
</evidence>
<reference evidence="8 9" key="1">
    <citation type="submission" date="2017-08" db="EMBL/GenBank/DDBJ databases">
        <title>Infants hospitalized years apart are colonized by the same room-sourced microbial strains.</title>
        <authorList>
            <person name="Brooks B."/>
            <person name="Olm M.R."/>
            <person name="Firek B.A."/>
            <person name="Baker R."/>
            <person name="Thomas B.C."/>
            <person name="Morowitz M.J."/>
            <person name="Banfield J.F."/>
        </authorList>
    </citation>
    <scope>NUCLEOTIDE SEQUENCE [LARGE SCALE GENOMIC DNA]</scope>
    <source>
        <strain evidence="8">S2_005_001_R2_27</strain>
    </source>
</reference>
<dbReference type="PANTHER" id="PTHR30636">
    <property type="entry name" value="UPF0701 PROTEIN YICC"/>
    <property type="match status" value="1"/>
</dbReference>
<feature type="domain" description="Endoribonuclease YicC-like C-terminal" evidence="7">
    <location>
        <begin position="180"/>
        <end position="295"/>
    </location>
</feature>